<dbReference type="STRING" id="28122.SAMN02745108_01058"/>
<sequence length="291" mass="33779">MLRTFSKNSYIENVKKFADIFQYTHFRKFLAEYQNARSQVEPGFNRTSICVQLGLPKTRSYFADVLRGKKVSPRMVRKFIEILELDKKEARYFEAMVQLDQAKSDALRKEAMEELLKINPNPQMLLHSDAYEYYAEWYHSALFAILDVIDVKDDLSPVAKRIFPKVTPGKLNESLALLKRLGLVRQNEDGFWKPTQDAISSGPYNNQELIREYQLQCFELSKSALLSPGKNPQVMSTLVFSISRNAYREIEAELQAFKTRTRQIIAKDNEKADGVYHMNIHLFSNLDEEGK</sequence>
<reference evidence="2 3" key="1">
    <citation type="submission" date="2017-02" db="EMBL/GenBank/DDBJ databases">
        <authorList>
            <person name="Peterson S.W."/>
        </authorList>
    </citation>
    <scope>NUCLEOTIDE SEQUENCE [LARGE SCALE GENOMIC DNA]</scope>
    <source>
        <strain evidence="2 3">ATCC 43854</strain>
    </source>
</reference>
<accession>A0A1T4LYT1</accession>
<evidence type="ECO:0000313" key="3">
    <source>
        <dbReference type="Proteomes" id="UP000190449"/>
    </source>
</evidence>
<name>A0A1T4LYT1_9BACT</name>
<feature type="domain" description="DUF4423" evidence="1">
    <location>
        <begin position="125"/>
        <end position="284"/>
    </location>
</feature>
<dbReference type="AlphaFoldDB" id="A0A1T4LYT1"/>
<evidence type="ECO:0000259" key="1">
    <source>
        <dbReference type="Pfam" id="PF14394"/>
    </source>
</evidence>
<dbReference type="Proteomes" id="UP000190449">
    <property type="component" value="Unassembled WGS sequence"/>
</dbReference>
<protein>
    <submittedName>
        <fullName evidence="2">TIGR02147 family protein</fullName>
    </submittedName>
</protein>
<gene>
    <name evidence="2" type="ORF">SAMN02745108_01058</name>
</gene>
<dbReference type="InterPro" id="IPR025537">
    <property type="entry name" value="DUF4423"/>
</dbReference>
<dbReference type="EMBL" id="FUWU01000014">
    <property type="protein sequence ID" value="SJZ59817.1"/>
    <property type="molecule type" value="Genomic_DNA"/>
</dbReference>
<dbReference type="NCBIfam" id="TIGR02147">
    <property type="entry name" value="Fsuc_second"/>
    <property type="match status" value="1"/>
</dbReference>
<dbReference type="InterPro" id="IPR011873">
    <property type="entry name" value="CHP02147"/>
</dbReference>
<proteinExistence type="predicted"/>
<evidence type="ECO:0000313" key="2">
    <source>
        <dbReference type="EMBL" id="SJZ59817.1"/>
    </source>
</evidence>
<organism evidence="2 3">
    <name type="scientific">Fibrobacter intestinalis</name>
    <dbReference type="NCBI Taxonomy" id="28122"/>
    <lineage>
        <taxon>Bacteria</taxon>
        <taxon>Pseudomonadati</taxon>
        <taxon>Fibrobacterota</taxon>
        <taxon>Fibrobacteria</taxon>
        <taxon>Fibrobacterales</taxon>
        <taxon>Fibrobacteraceae</taxon>
        <taxon>Fibrobacter</taxon>
    </lineage>
</organism>
<dbReference type="Pfam" id="PF14394">
    <property type="entry name" value="DUF4423"/>
    <property type="match status" value="1"/>
</dbReference>